<evidence type="ECO:0000256" key="6">
    <source>
        <dbReference type="ARBA" id="ARBA00023026"/>
    </source>
</evidence>
<dbReference type="InterPro" id="IPR018511">
    <property type="entry name" value="Hemolysin-typ_Ca-bd_CS"/>
</dbReference>
<evidence type="ECO:0008006" key="11">
    <source>
        <dbReference type="Google" id="ProtNLM"/>
    </source>
</evidence>
<evidence type="ECO:0000256" key="4">
    <source>
        <dbReference type="ARBA" id="ARBA00022656"/>
    </source>
</evidence>
<dbReference type="PRINTS" id="PR00313">
    <property type="entry name" value="CABNDNGRPT"/>
</dbReference>
<evidence type="ECO:0000313" key="9">
    <source>
        <dbReference type="EMBL" id="MBK1841301.1"/>
    </source>
</evidence>
<sequence>MGFLFGGSGNDTLIGGDGDDAFYGEAGNDLMIGGDGDDTFHGGAGSDSLIGGMGDDVYMVDDTDDTILEDPLQGFDEVRTTLNAYTLGFNLEKLTFAGYGDFEGTGNELDNLIIGGMHSNTLIGGGGLDTLIGSHSDDTLDGGSGNDLLIGGNGNDVYIVDSAGDIVQEDPFHGIDEIRTTLNAYSLGAEVEQLTFIGTGDFEGTGNALNNVIVGGAGNDTLSGGGGSDILIGGDGDDLLLVDGFGYYGMSFMASLQGGDGVDTAIVLNSDGIYIDLSACSIERTYGGSGNDTLTGTGAITGLAIDGGDGDDSIVGGAFNDTLTGGTGADALTGGDGDDVFYIDAADRVEGGNGFDTVYVQGDGDIHLDLGYPGIERVFSSGGNDNFFAGATAVEVDAGAGAGAGDDNLSGGDGNDTFYGGDGNDNMFGGGGSDILVGGAGNDTLFGGDGDDVLIGGAGENVLFGEDGNDSFYIDTATSARLFGGNGDDTVIVRYAGGADLDISHSIEHFIGGVGNDSVTADYAYLAMTIDGEDGDDTLSGGSGNDTLSGGNGDDRLRGGGGDNVLQGGAGADLFDFSVSFGGGSGDGNDVVGDFNAAEGDRIGLLWFQNCSVSANAQGEAVLDISGFGSASTVTLSGVMAQDVLSSWFTTL</sequence>
<gene>
    <name evidence="9" type="ORF">JHL17_28240</name>
</gene>
<evidence type="ECO:0000256" key="1">
    <source>
        <dbReference type="ARBA" id="ARBA00004370"/>
    </source>
</evidence>
<reference evidence="10" key="1">
    <citation type="submission" date="2021-01" db="EMBL/GenBank/DDBJ databases">
        <title>Genome public.</title>
        <authorList>
            <person name="Liu C."/>
            <person name="Sun Q."/>
        </authorList>
    </citation>
    <scope>NUCLEOTIDE SEQUENCE [LARGE SCALE GENOMIC DNA]</scope>
    <source>
        <strain evidence="10">YIM B02556</strain>
    </source>
</reference>
<comment type="caution">
    <text evidence="9">The sequence shown here is derived from an EMBL/GenBank/DDBJ whole genome shotgun (WGS) entry which is preliminary data.</text>
</comment>
<proteinExistence type="predicted"/>
<dbReference type="PRINTS" id="PR01488">
    <property type="entry name" value="RTXTOXINA"/>
</dbReference>
<name>A0ABS1FD05_9PROT</name>
<keyword evidence="3" id="KW-0964">Secreted</keyword>
<dbReference type="InterPro" id="IPR001343">
    <property type="entry name" value="Hemolysn_Ca-bd"/>
</dbReference>
<dbReference type="EMBL" id="JAENHM010000073">
    <property type="protein sequence ID" value="MBK1841301.1"/>
    <property type="molecule type" value="Genomic_DNA"/>
</dbReference>
<feature type="region of interest" description="Disordered" evidence="8">
    <location>
        <begin position="536"/>
        <end position="562"/>
    </location>
</feature>
<comment type="subcellular location">
    <subcellularLocation>
        <location evidence="1">Membrane</location>
    </subcellularLocation>
    <subcellularLocation>
        <location evidence="2">Secreted</location>
    </subcellularLocation>
</comment>
<dbReference type="InterPro" id="IPR003995">
    <property type="entry name" value="RTX_toxin_determinant-A"/>
</dbReference>
<dbReference type="Gene3D" id="2.150.10.10">
    <property type="entry name" value="Serralysin-like metalloprotease, C-terminal"/>
    <property type="match status" value="6"/>
</dbReference>
<dbReference type="PANTHER" id="PTHR38340">
    <property type="entry name" value="S-LAYER PROTEIN"/>
    <property type="match status" value="1"/>
</dbReference>
<evidence type="ECO:0000256" key="3">
    <source>
        <dbReference type="ARBA" id="ARBA00022525"/>
    </source>
</evidence>
<accession>A0ABS1FD05</accession>
<dbReference type="RefSeq" id="WP_200197976.1">
    <property type="nucleotide sequence ID" value="NZ_JAENHM010000073.1"/>
</dbReference>
<evidence type="ECO:0000256" key="8">
    <source>
        <dbReference type="SAM" id="MobiDB-lite"/>
    </source>
</evidence>
<keyword evidence="6" id="KW-0843">Virulence</keyword>
<keyword evidence="5" id="KW-0677">Repeat</keyword>
<keyword evidence="4" id="KW-0800">Toxin</keyword>
<dbReference type="PROSITE" id="PS00330">
    <property type="entry name" value="HEMOLYSIN_CALCIUM"/>
    <property type="match status" value="5"/>
</dbReference>
<dbReference type="PANTHER" id="PTHR38340:SF1">
    <property type="entry name" value="S-LAYER PROTEIN"/>
    <property type="match status" value="1"/>
</dbReference>
<evidence type="ECO:0000256" key="7">
    <source>
        <dbReference type="ARBA" id="ARBA00023136"/>
    </source>
</evidence>
<dbReference type="InterPro" id="IPR050557">
    <property type="entry name" value="RTX_toxin/Mannuronan_C5-epim"/>
</dbReference>
<evidence type="ECO:0000256" key="2">
    <source>
        <dbReference type="ARBA" id="ARBA00004613"/>
    </source>
</evidence>
<protein>
    <recommendedName>
        <fullName evidence="11">Calcium-binding protein</fullName>
    </recommendedName>
</protein>
<keyword evidence="10" id="KW-1185">Reference proteome</keyword>
<dbReference type="SUPFAM" id="SSF51120">
    <property type="entry name" value="beta-Roll"/>
    <property type="match status" value="6"/>
</dbReference>
<evidence type="ECO:0000256" key="5">
    <source>
        <dbReference type="ARBA" id="ARBA00022737"/>
    </source>
</evidence>
<keyword evidence="7" id="KW-0472">Membrane</keyword>
<dbReference type="Pfam" id="PF00353">
    <property type="entry name" value="HemolysinCabind"/>
    <property type="match status" value="10"/>
</dbReference>
<organism evidence="9 10">
    <name type="scientific">Azospirillum endophyticum</name>
    <dbReference type="NCBI Taxonomy" id="2800326"/>
    <lineage>
        <taxon>Bacteria</taxon>
        <taxon>Pseudomonadati</taxon>
        <taxon>Pseudomonadota</taxon>
        <taxon>Alphaproteobacteria</taxon>
        <taxon>Rhodospirillales</taxon>
        <taxon>Azospirillaceae</taxon>
        <taxon>Azospirillum</taxon>
    </lineage>
</organism>
<dbReference type="InterPro" id="IPR011049">
    <property type="entry name" value="Serralysin-like_metalloprot_C"/>
</dbReference>
<dbReference type="Proteomes" id="UP000652760">
    <property type="component" value="Unassembled WGS sequence"/>
</dbReference>
<evidence type="ECO:0000313" key="10">
    <source>
        <dbReference type="Proteomes" id="UP000652760"/>
    </source>
</evidence>